<keyword evidence="1" id="KW-0472">Membrane</keyword>
<protein>
    <submittedName>
        <fullName evidence="2">Uncharacterized protein</fullName>
    </submittedName>
</protein>
<dbReference type="EMBL" id="DXBO01000132">
    <property type="protein sequence ID" value="HIZ48840.1"/>
    <property type="molecule type" value="Genomic_DNA"/>
</dbReference>
<proteinExistence type="predicted"/>
<feature type="transmembrane region" description="Helical" evidence="1">
    <location>
        <begin position="95"/>
        <end position="116"/>
    </location>
</feature>
<dbReference type="AlphaFoldDB" id="A0A9D2F448"/>
<feature type="transmembrane region" description="Helical" evidence="1">
    <location>
        <begin position="136"/>
        <end position="156"/>
    </location>
</feature>
<reference evidence="2" key="2">
    <citation type="submission" date="2021-04" db="EMBL/GenBank/DDBJ databases">
        <authorList>
            <person name="Gilroy R."/>
        </authorList>
    </citation>
    <scope>NUCLEOTIDE SEQUENCE</scope>
    <source>
        <strain evidence="2">3436</strain>
    </source>
</reference>
<reference evidence="2" key="1">
    <citation type="journal article" date="2021" name="PeerJ">
        <title>Extensive microbial diversity within the chicken gut microbiome revealed by metagenomics and culture.</title>
        <authorList>
            <person name="Gilroy R."/>
            <person name="Ravi A."/>
            <person name="Getino M."/>
            <person name="Pursley I."/>
            <person name="Horton D.L."/>
            <person name="Alikhan N.F."/>
            <person name="Baker D."/>
            <person name="Gharbi K."/>
            <person name="Hall N."/>
            <person name="Watson M."/>
            <person name="Adriaenssens E.M."/>
            <person name="Foster-Nyarko E."/>
            <person name="Jarju S."/>
            <person name="Secka A."/>
            <person name="Antonio M."/>
            <person name="Oren A."/>
            <person name="Chaudhuri R.R."/>
            <person name="La Ragione R."/>
            <person name="Hildebrand F."/>
            <person name="Pallen M.J."/>
        </authorList>
    </citation>
    <scope>NUCLEOTIDE SEQUENCE</scope>
    <source>
        <strain evidence="2">3436</strain>
    </source>
</reference>
<feature type="transmembrane region" description="Helical" evidence="1">
    <location>
        <begin position="168"/>
        <end position="189"/>
    </location>
</feature>
<evidence type="ECO:0000313" key="2">
    <source>
        <dbReference type="EMBL" id="HIZ48840.1"/>
    </source>
</evidence>
<name>A0A9D2F448_9FIRM</name>
<keyword evidence="1" id="KW-0812">Transmembrane</keyword>
<comment type="caution">
    <text evidence="2">The sequence shown here is derived from an EMBL/GenBank/DDBJ whole genome shotgun (WGS) entry which is preliminary data.</text>
</comment>
<accession>A0A9D2F448</accession>
<dbReference type="Proteomes" id="UP000824031">
    <property type="component" value="Unassembled WGS sequence"/>
</dbReference>
<feature type="transmembrane region" description="Helical" evidence="1">
    <location>
        <begin position="49"/>
        <end position="75"/>
    </location>
</feature>
<sequence>MNRTLNRTLSATLRYYRADLKWAVFITALLGLLCEALGIFVAVMGEPEATSLLVLSILLGGGVLVNLLFAVQYLLNNYSLLLSFSSTRRGLTAGLALHCLTFTALQVGTAFVWGTVTALVHGAVLGLPPDLPWQCIPWPVWPALLVVPTLLGLFFGGMVQRFGRRAGWVLYFLFLGVCGTTSSWLPVLAHRVPSVSYPALGLGGVVLVLVLGLLGARFLQRSSVQ</sequence>
<evidence type="ECO:0000313" key="3">
    <source>
        <dbReference type="Proteomes" id="UP000824031"/>
    </source>
</evidence>
<keyword evidence="1" id="KW-1133">Transmembrane helix</keyword>
<organism evidence="2 3">
    <name type="scientific">Candidatus Gemmiger excrementavium</name>
    <dbReference type="NCBI Taxonomy" id="2838608"/>
    <lineage>
        <taxon>Bacteria</taxon>
        <taxon>Bacillati</taxon>
        <taxon>Bacillota</taxon>
        <taxon>Clostridia</taxon>
        <taxon>Eubacteriales</taxon>
        <taxon>Gemmiger</taxon>
    </lineage>
</organism>
<feature type="transmembrane region" description="Helical" evidence="1">
    <location>
        <begin position="20"/>
        <end position="43"/>
    </location>
</feature>
<evidence type="ECO:0000256" key="1">
    <source>
        <dbReference type="SAM" id="Phobius"/>
    </source>
</evidence>
<gene>
    <name evidence="2" type="ORF">H9810_08985</name>
</gene>
<feature type="transmembrane region" description="Helical" evidence="1">
    <location>
        <begin position="195"/>
        <end position="219"/>
    </location>
</feature>